<proteinExistence type="predicted"/>
<reference evidence="1 2" key="1">
    <citation type="submission" date="2015-01" db="EMBL/GenBank/DDBJ databases">
        <title>The Genome Sequence of Cryptococcus gattii EJB2.</title>
        <authorList>
            <consortium name="The Broad Institute Genomics Platform"/>
            <person name="Cuomo C."/>
            <person name="Litvintseva A."/>
            <person name="Chen Y."/>
            <person name="Heitman J."/>
            <person name="Sun S."/>
            <person name="Springer D."/>
            <person name="Dromer F."/>
            <person name="Young S."/>
            <person name="Zeng Q."/>
            <person name="Gargeya S."/>
            <person name="Abouelleil A."/>
            <person name="Alvarado L."/>
            <person name="Chapman S.B."/>
            <person name="Gainer-Dewar J."/>
            <person name="Goldberg J."/>
            <person name="Griggs A."/>
            <person name="Gujja S."/>
            <person name="Hansen M."/>
            <person name="Howarth C."/>
            <person name="Imamovic A."/>
            <person name="Larimer J."/>
            <person name="Murphy C."/>
            <person name="Naylor J."/>
            <person name="Pearson M."/>
            <person name="Priest M."/>
            <person name="Roberts A."/>
            <person name="Saif S."/>
            <person name="Shea T."/>
            <person name="Sykes S."/>
            <person name="Wortman J."/>
            <person name="Nusbaum C."/>
            <person name="Birren B."/>
        </authorList>
    </citation>
    <scope>NUCLEOTIDE SEQUENCE [LARGE SCALE GENOMIC DNA]</scope>
    <source>
        <strain evidence="1 2">EJB2</strain>
    </source>
</reference>
<evidence type="ECO:0000313" key="2">
    <source>
        <dbReference type="Proteomes" id="UP000054272"/>
    </source>
</evidence>
<name>A0ABR5BWM5_9TREE</name>
<dbReference type="EMBL" id="KN848661">
    <property type="protein sequence ID" value="KIR80056.1"/>
    <property type="molecule type" value="Genomic_DNA"/>
</dbReference>
<evidence type="ECO:0000313" key="1">
    <source>
        <dbReference type="EMBL" id="KIR80056.1"/>
    </source>
</evidence>
<protein>
    <submittedName>
        <fullName evidence="1">Uncharacterized protein</fullName>
    </submittedName>
</protein>
<sequence length="93" mass="9978">MTTGLVDCVAESSTQALKQGRVSLTGPWRIGLHLLSIVARLPTPGLIEYLTVGGWSIIDSSAISKVQLKNTSQWLAQAESGLYRTPGLRVAEL</sequence>
<dbReference type="Proteomes" id="UP000054272">
    <property type="component" value="Unassembled WGS sequence"/>
</dbReference>
<accession>A0ABR5BWM5</accession>
<organism evidence="1 2">
    <name type="scientific">Cryptococcus gattii EJB2</name>
    <dbReference type="NCBI Taxonomy" id="1296103"/>
    <lineage>
        <taxon>Eukaryota</taxon>
        <taxon>Fungi</taxon>
        <taxon>Dikarya</taxon>
        <taxon>Basidiomycota</taxon>
        <taxon>Agaricomycotina</taxon>
        <taxon>Tremellomycetes</taxon>
        <taxon>Tremellales</taxon>
        <taxon>Cryptococcaceae</taxon>
        <taxon>Cryptococcus</taxon>
        <taxon>Cryptococcus gattii species complex</taxon>
    </lineage>
</organism>
<keyword evidence="2" id="KW-1185">Reference proteome</keyword>
<gene>
    <name evidence="1" type="ORF">I306_03020</name>
</gene>